<dbReference type="RefSeq" id="WP_037313614.1">
    <property type="nucleotide sequence ID" value="NZ_FOWS01000003.1"/>
</dbReference>
<proteinExistence type="predicted"/>
<evidence type="ECO:0000256" key="1">
    <source>
        <dbReference type="SAM" id="MobiDB-lite"/>
    </source>
</evidence>
<protein>
    <recommendedName>
        <fullName evidence="4">DUF4192 domain-containing protein</fullName>
    </recommendedName>
</protein>
<sequence length="373" mass="38952">MASTTGPNSTDDTADTTTIDLRDPGDLLAATPHLLGFEPSDSVVLVGHRGEAGTHIGNIVRADLPTPGNEITLATRLVEPLLRTSVAVTVIVVGGRCPDGTGPPADAVVTAVKDVFGKAGLPVQHALWVPAIRAGAPWRCYDDVCCAGYLPDPRSTVLAAVTTHAGLVTHSSRAAMQRQLDPVAQDVLDRRAAMLNRRAVVDALDEPEAIRRGRVAVRRALSRAWKGTLAPSDTEVVELALGLTLPDVRDACLATALPVGSAHAVAAERLWLLLTRHTPAPERAEPATLLAYSAYVRGEGALAGMALSVARAADPGHVLSQLLSQALDHGLPPETLAGLARSSDNGPIWKAPPDDAVLGFRCHEAEDGDSDGP</sequence>
<evidence type="ECO:0008006" key="4">
    <source>
        <dbReference type="Google" id="ProtNLM"/>
    </source>
</evidence>
<evidence type="ECO:0000313" key="3">
    <source>
        <dbReference type="Proteomes" id="UP000030848"/>
    </source>
</evidence>
<dbReference type="AlphaFoldDB" id="A0A837D4W4"/>
<dbReference type="Pfam" id="PF13830">
    <property type="entry name" value="DUF4192"/>
    <property type="match status" value="1"/>
</dbReference>
<evidence type="ECO:0000313" key="2">
    <source>
        <dbReference type="EMBL" id="KHF42285.1"/>
    </source>
</evidence>
<dbReference type="OrthoDB" id="3264463at2"/>
<feature type="region of interest" description="Disordered" evidence="1">
    <location>
        <begin position="1"/>
        <end position="21"/>
    </location>
</feature>
<dbReference type="InterPro" id="IPR025447">
    <property type="entry name" value="DUF4192"/>
</dbReference>
<comment type="caution">
    <text evidence="2">The sequence shown here is derived from an EMBL/GenBank/DDBJ whole genome shotgun (WGS) entry which is preliminary data.</text>
</comment>
<accession>A0A837D4W4</accession>
<dbReference type="EMBL" id="JRZE01000008">
    <property type="protein sequence ID" value="KHF42285.1"/>
    <property type="molecule type" value="Genomic_DNA"/>
</dbReference>
<dbReference type="Proteomes" id="UP000030848">
    <property type="component" value="Unassembled WGS sequence"/>
</dbReference>
<name>A0A837D4W4_9PSEU</name>
<gene>
    <name evidence="2" type="ORF">MINT15_40910</name>
</gene>
<reference evidence="2 3" key="1">
    <citation type="submission" date="2014-10" db="EMBL/GenBank/DDBJ databases">
        <title>Genome sequence of Micropolyspora internatus JCM3315.</title>
        <authorList>
            <person name="Shin S.-K."/>
            <person name="Yi H."/>
        </authorList>
    </citation>
    <scope>NUCLEOTIDE SEQUENCE [LARGE SCALE GENOMIC DNA]</scope>
    <source>
        <strain evidence="2 3">JCM 3315</strain>
    </source>
</reference>
<organism evidence="2 3">
    <name type="scientific">Saccharomonospora viridis</name>
    <dbReference type="NCBI Taxonomy" id="1852"/>
    <lineage>
        <taxon>Bacteria</taxon>
        <taxon>Bacillati</taxon>
        <taxon>Actinomycetota</taxon>
        <taxon>Actinomycetes</taxon>
        <taxon>Pseudonocardiales</taxon>
        <taxon>Pseudonocardiaceae</taxon>
        <taxon>Saccharomonospora</taxon>
    </lineage>
</organism>